<dbReference type="RefSeq" id="WP_009518436.1">
    <property type="nucleotide sequence ID" value="NZ_CCAE010000021.1"/>
</dbReference>
<evidence type="ECO:0000313" key="2">
    <source>
        <dbReference type="Proteomes" id="UP000028878"/>
    </source>
</evidence>
<reference evidence="2" key="1">
    <citation type="submission" date="2014-02" db="EMBL/GenBank/DDBJ databases">
        <authorList>
            <person name="Gan H."/>
        </authorList>
    </citation>
    <scope>NUCLEOTIDE SEQUENCE [LARGE SCALE GENOMIC DNA]</scope>
    <source>
        <strain evidence="2">S1</strain>
    </source>
</reference>
<dbReference type="Proteomes" id="UP000028878">
    <property type="component" value="Unassembled WGS sequence"/>
</dbReference>
<accession>A0A1L1PK02</accession>
<evidence type="ECO:0000313" key="1">
    <source>
        <dbReference type="EMBL" id="CDN88263.1"/>
    </source>
</evidence>
<name>A0A1L1PK02_HYDIT</name>
<organism evidence="1 2">
    <name type="scientific">Hydrogenophaga intermedia</name>
    <dbReference type="NCBI Taxonomy" id="65786"/>
    <lineage>
        <taxon>Bacteria</taxon>
        <taxon>Pseudomonadati</taxon>
        <taxon>Pseudomonadota</taxon>
        <taxon>Betaproteobacteria</taxon>
        <taxon>Burkholderiales</taxon>
        <taxon>Comamonadaceae</taxon>
        <taxon>Hydrogenophaga</taxon>
    </lineage>
</organism>
<protein>
    <submittedName>
        <fullName evidence="1">Uncharacterized protein</fullName>
    </submittedName>
</protein>
<proteinExistence type="predicted"/>
<dbReference type="AlphaFoldDB" id="A0A1L1PK02"/>
<gene>
    <name evidence="1" type="ORF">BN948_02696</name>
</gene>
<dbReference type="EMBL" id="CCAE010000021">
    <property type="protein sequence ID" value="CDN88263.1"/>
    <property type="molecule type" value="Genomic_DNA"/>
</dbReference>
<sequence>MWSAESRHLRVALLEDRLVCSLGGAAARETGTDAPAKDEPAWRPAVAALVQQLAQQPGQVGRVSVVLGSAFVRWQLVDWPAQAGSDSELQAFLRLRFRGVYGAASAAWRLAHAVASPGQALPACAVDEALPAALAQAAKGANARLVSVRPYVSSALDHWRGQWRGHAAWVAVVEPGHLTLALLDARGHWLGLGTVRCAEGAAWREALAGLQSRLALQAATPVPREAPLFVAGTGADTAGAPGWRALVPTGRAAPQGLARLAIGI</sequence>
<reference evidence="2" key="2">
    <citation type="submission" date="2014-11" db="EMBL/GenBank/DDBJ databases">
        <title>Draft genome sequence of Hydrogenophaga intermedia S1.</title>
        <authorList>
            <person name="Gan H.M."/>
            <person name="Chew T.H."/>
            <person name="Stolz A."/>
        </authorList>
    </citation>
    <scope>NUCLEOTIDE SEQUENCE [LARGE SCALE GENOMIC DNA]</scope>
    <source>
        <strain evidence="2">S1</strain>
    </source>
</reference>
<keyword evidence="2" id="KW-1185">Reference proteome</keyword>